<proteinExistence type="predicted"/>
<reference evidence="1" key="2">
    <citation type="submission" date="2021-04" db="EMBL/GenBank/DDBJ databases">
        <authorList>
            <person name="Gilroy R."/>
        </authorList>
    </citation>
    <scope>NUCLEOTIDE SEQUENCE</scope>
    <source>
        <strain evidence="1">ChiSjej1B19-8411</strain>
    </source>
</reference>
<sequence>MQKDITRILIEAMLDKSLRDLNSNSRRAVRNLVDMGVHFSKGRFQKYFLSCVQTMLQNEESAYYDLIKDMTEHVDRKILFTFGMNLGYNGCTKGAKVIREVEKKNGYNVPWALSLWVDQEKMLHTPDTYQQIIRQGSELGIYVYLLFLENGQAETLLPLLKAWPDCAFVLFLKNTEISDEFVEAVRRCSNTMISIYADGQTDTVCERLRESRLLYGLHYGYGEADREKLLNGKWLEENLEKRPYFTFLIPDDSCGEQLQEDVYQQILSVRNSQSHAVFCIELKRDLQRIDAAISEDACLLGFNGDGSIRTCKGTESGADRNIFVNGLEEVLRFSAPRER</sequence>
<dbReference type="AlphaFoldDB" id="A0A9D2B3S6"/>
<dbReference type="Proteomes" id="UP000886817">
    <property type="component" value="Unassembled WGS sequence"/>
</dbReference>
<evidence type="ECO:0000313" key="1">
    <source>
        <dbReference type="EMBL" id="HIX59441.1"/>
    </source>
</evidence>
<protein>
    <submittedName>
        <fullName evidence="1">Uncharacterized protein</fullName>
    </submittedName>
</protein>
<accession>A0A9D2B3S6</accession>
<comment type="caution">
    <text evidence="1">The sequence shown here is derived from an EMBL/GenBank/DDBJ whole genome shotgun (WGS) entry which is preliminary data.</text>
</comment>
<name>A0A9D2B3S6_9FIRM</name>
<reference evidence="1" key="1">
    <citation type="journal article" date="2021" name="PeerJ">
        <title>Extensive microbial diversity within the chicken gut microbiome revealed by metagenomics and culture.</title>
        <authorList>
            <person name="Gilroy R."/>
            <person name="Ravi A."/>
            <person name="Getino M."/>
            <person name="Pursley I."/>
            <person name="Horton D.L."/>
            <person name="Alikhan N.F."/>
            <person name="Baker D."/>
            <person name="Gharbi K."/>
            <person name="Hall N."/>
            <person name="Watson M."/>
            <person name="Adriaenssens E.M."/>
            <person name="Foster-Nyarko E."/>
            <person name="Jarju S."/>
            <person name="Secka A."/>
            <person name="Antonio M."/>
            <person name="Oren A."/>
            <person name="Chaudhuri R.R."/>
            <person name="La Ragione R."/>
            <person name="Hildebrand F."/>
            <person name="Pallen M.J."/>
        </authorList>
    </citation>
    <scope>NUCLEOTIDE SEQUENCE</scope>
    <source>
        <strain evidence="1">ChiSjej1B19-8411</strain>
    </source>
</reference>
<dbReference type="EMBL" id="DXEX01000154">
    <property type="protein sequence ID" value="HIX59441.1"/>
    <property type="molecule type" value="Genomic_DNA"/>
</dbReference>
<gene>
    <name evidence="1" type="ORF">IAA45_06990</name>
</gene>
<evidence type="ECO:0000313" key="2">
    <source>
        <dbReference type="Proteomes" id="UP000886817"/>
    </source>
</evidence>
<organism evidence="1 2">
    <name type="scientific">Candidatus Blautia gallistercoris</name>
    <dbReference type="NCBI Taxonomy" id="2838490"/>
    <lineage>
        <taxon>Bacteria</taxon>
        <taxon>Bacillati</taxon>
        <taxon>Bacillota</taxon>
        <taxon>Clostridia</taxon>
        <taxon>Lachnospirales</taxon>
        <taxon>Lachnospiraceae</taxon>
        <taxon>Blautia</taxon>
    </lineage>
</organism>